<dbReference type="GO" id="GO:0005524">
    <property type="term" value="F:ATP binding"/>
    <property type="evidence" value="ECO:0007669"/>
    <property type="project" value="InterPro"/>
</dbReference>
<keyword evidence="4" id="KW-0067">ATP-binding</keyword>
<dbReference type="GO" id="GO:0006260">
    <property type="term" value="P:DNA replication"/>
    <property type="evidence" value="ECO:0007669"/>
    <property type="project" value="UniProtKB-KW"/>
</dbReference>
<dbReference type="AlphaFoldDB" id="A0A3M0AE47"/>
<dbReference type="EMBL" id="REFI01000012">
    <property type="protein sequence ID" value="RMA77432.1"/>
    <property type="molecule type" value="Genomic_DNA"/>
</dbReference>
<feature type="non-terminal residue" evidence="4">
    <location>
        <position position="117"/>
    </location>
</feature>
<dbReference type="InterPro" id="IPR016136">
    <property type="entry name" value="DNA_helicase_N/primase_C"/>
</dbReference>
<dbReference type="Pfam" id="PF00772">
    <property type="entry name" value="DnaB"/>
    <property type="match status" value="1"/>
</dbReference>
<dbReference type="InterPro" id="IPR036185">
    <property type="entry name" value="DNA_heli_DnaB-like_N_sf"/>
</dbReference>
<feature type="domain" description="DNA helicase DnaB-like N-terminal" evidence="3">
    <location>
        <begin position="15"/>
        <end position="115"/>
    </location>
</feature>
<keyword evidence="5" id="KW-1185">Reference proteome</keyword>
<keyword evidence="4" id="KW-0347">Helicase</keyword>
<dbReference type="Proteomes" id="UP000267246">
    <property type="component" value="Unassembled WGS sequence"/>
</dbReference>
<evidence type="ECO:0000259" key="3">
    <source>
        <dbReference type="Pfam" id="PF00772"/>
    </source>
</evidence>
<dbReference type="GO" id="GO:0003678">
    <property type="term" value="F:DNA helicase activity"/>
    <property type="evidence" value="ECO:0007669"/>
    <property type="project" value="InterPro"/>
</dbReference>
<evidence type="ECO:0000313" key="5">
    <source>
        <dbReference type="Proteomes" id="UP000267246"/>
    </source>
</evidence>
<dbReference type="RefSeq" id="WP_241857712.1">
    <property type="nucleotide sequence ID" value="NZ_REFI01000012.1"/>
</dbReference>
<sequence length="117" mass="13643">MNQEKKKKKKDLVIAEIEAGFLGIIIRDNSAYSRISQSIKPEMFHFKQNQILFQAIQDLVDQGIAFDVTELSLHLEKQKLMDQIAFKGMTGFEYLNYVYRNSDFVKNLEHNSKVIID</sequence>
<name>A0A3M0AE47_9BACT</name>
<evidence type="ECO:0000313" key="4">
    <source>
        <dbReference type="EMBL" id="RMA77432.1"/>
    </source>
</evidence>
<reference evidence="4 5" key="1">
    <citation type="submission" date="2018-10" db="EMBL/GenBank/DDBJ databases">
        <title>Genomic Encyclopedia of Archaeal and Bacterial Type Strains, Phase II (KMG-II): from individual species to whole genera.</title>
        <authorList>
            <person name="Goeker M."/>
        </authorList>
    </citation>
    <scope>NUCLEOTIDE SEQUENCE [LARGE SCALE GENOMIC DNA]</scope>
    <source>
        <strain evidence="4 5">ATCC 29870</strain>
    </source>
</reference>
<dbReference type="GO" id="GO:0003677">
    <property type="term" value="F:DNA binding"/>
    <property type="evidence" value="ECO:0007669"/>
    <property type="project" value="UniProtKB-KW"/>
</dbReference>
<evidence type="ECO:0000256" key="2">
    <source>
        <dbReference type="ARBA" id="ARBA00023125"/>
    </source>
</evidence>
<evidence type="ECO:0000256" key="1">
    <source>
        <dbReference type="ARBA" id="ARBA00022705"/>
    </source>
</evidence>
<keyword evidence="1" id="KW-0235">DNA replication</keyword>
<organism evidence="4 5">
    <name type="scientific">Metamycoplasma subdolum</name>
    <dbReference type="NCBI Taxonomy" id="92407"/>
    <lineage>
        <taxon>Bacteria</taxon>
        <taxon>Bacillati</taxon>
        <taxon>Mycoplasmatota</taxon>
        <taxon>Mycoplasmoidales</taxon>
        <taxon>Metamycoplasmataceae</taxon>
        <taxon>Metamycoplasma</taxon>
    </lineage>
</organism>
<proteinExistence type="predicted"/>
<protein>
    <submittedName>
        <fullName evidence="4">Replicative DNA helicase</fullName>
    </submittedName>
</protein>
<dbReference type="SUPFAM" id="SSF48024">
    <property type="entry name" value="N-terminal domain of DnaB helicase"/>
    <property type="match status" value="1"/>
</dbReference>
<keyword evidence="4" id="KW-0547">Nucleotide-binding</keyword>
<dbReference type="Gene3D" id="1.10.860.10">
    <property type="entry name" value="DNAb Helicase, Chain A"/>
    <property type="match status" value="1"/>
</dbReference>
<accession>A0A3M0AE47</accession>
<keyword evidence="4" id="KW-0378">Hydrolase</keyword>
<comment type="caution">
    <text evidence="4">The sequence shown here is derived from an EMBL/GenBank/DDBJ whole genome shotgun (WGS) entry which is preliminary data.</text>
</comment>
<dbReference type="InterPro" id="IPR007693">
    <property type="entry name" value="DNA_helicase_DnaB-like_N"/>
</dbReference>
<keyword evidence="2" id="KW-0238">DNA-binding</keyword>
<gene>
    <name evidence="4" type="ORF">JN00_0597</name>
</gene>